<sequence>QRLYPIGAGLLNLGNTCFLNSTLQCLTYRPPLANYLLSREHSRTCDQGGFCMMCIMEKHTRQAFANSGKAIKPVSIIQDLQEIAPHIRFERQEDAHEFLRYTVDAMQKACLNGCSTLEPHTQATTLIHRVFGGSLRSRVKCSVCHNTSDTYNLFLDPSLEIEQASSLEQALELFVQPELLGGENAYTCDQCKKKVSASKGLTIHRASNVLTLSLKRLAHFGGAKITKHVTYPDFLDMRPYMSHRKGDPILYWLYAVLVHMGDSCRAGHYYCYVKVSPG</sequence>
<evidence type="ECO:0000256" key="8">
    <source>
        <dbReference type="ARBA" id="ARBA00039432"/>
    </source>
</evidence>
<dbReference type="InterPro" id="IPR050164">
    <property type="entry name" value="Peptidase_C19"/>
</dbReference>
<dbReference type="GO" id="GO:0016579">
    <property type="term" value="P:protein deubiquitination"/>
    <property type="evidence" value="ECO:0007669"/>
    <property type="project" value="InterPro"/>
</dbReference>
<dbReference type="FunFam" id="3.90.70.10:FF:000119">
    <property type="entry name" value="Ubiquitin specific peptidase 36"/>
    <property type="match status" value="1"/>
</dbReference>
<name>A0A7K4YA65_BUCAB</name>
<protein>
    <recommendedName>
        <fullName evidence="8">Ubiquitin carboxyl-terminal hydrolase 36</fullName>
        <ecNumber evidence="3">3.4.19.12</ecNumber>
    </recommendedName>
    <alternativeName>
        <fullName evidence="11">Deubiquitinating enzyme 36</fullName>
    </alternativeName>
    <alternativeName>
        <fullName evidence="10">Protein scrawny</fullName>
    </alternativeName>
    <alternativeName>
        <fullName evidence="9">Ubiquitin thioesterase 36</fullName>
    </alternativeName>
    <alternativeName>
        <fullName evidence="12">Ubiquitin-specific-processing protease 36</fullName>
    </alternativeName>
</protein>
<proteinExistence type="inferred from homology"/>
<accession>A0A7K4YA65</accession>
<dbReference type="SUPFAM" id="SSF54001">
    <property type="entry name" value="Cysteine proteinases"/>
    <property type="match status" value="1"/>
</dbReference>
<dbReference type="CDD" id="cd02661">
    <property type="entry name" value="Peptidase_C19E"/>
    <property type="match status" value="1"/>
</dbReference>
<dbReference type="OrthoDB" id="420187at2759"/>
<dbReference type="PANTHER" id="PTHR24006">
    <property type="entry name" value="UBIQUITIN CARBOXYL-TERMINAL HYDROLASE"/>
    <property type="match status" value="1"/>
</dbReference>
<evidence type="ECO:0000313" key="14">
    <source>
        <dbReference type="EMBL" id="NWR55950.1"/>
    </source>
</evidence>
<organism evidence="14 15">
    <name type="scientific">Bucorvus abyssinicus</name>
    <name type="common">Northern ground-hornbill</name>
    <name type="synonym">Abyssinian ground-hornbill</name>
    <dbReference type="NCBI Taxonomy" id="153643"/>
    <lineage>
        <taxon>Eukaryota</taxon>
        <taxon>Metazoa</taxon>
        <taxon>Chordata</taxon>
        <taxon>Craniata</taxon>
        <taxon>Vertebrata</taxon>
        <taxon>Euteleostomi</taxon>
        <taxon>Archelosauria</taxon>
        <taxon>Archosauria</taxon>
        <taxon>Dinosauria</taxon>
        <taxon>Saurischia</taxon>
        <taxon>Theropoda</taxon>
        <taxon>Coelurosauria</taxon>
        <taxon>Aves</taxon>
        <taxon>Neognathae</taxon>
        <taxon>Neoaves</taxon>
        <taxon>Telluraves</taxon>
        <taxon>Coraciimorphae</taxon>
        <taxon>Bucerotiformes</taxon>
        <taxon>Bucorvidae</taxon>
        <taxon>Bucorvus</taxon>
    </lineage>
</organism>
<evidence type="ECO:0000256" key="7">
    <source>
        <dbReference type="ARBA" id="ARBA00022807"/>
    </source>
</evidence>
<dbReference type="PANTHER" id="PTHR24006:SF758">
    <property type="entry name" value="UBIQUITIN CARBOXYL-TERMINAL HYDROLASE 36"/>
    <property type="match status" value="1"/>
</dbReference>
<dbReference type="InterPro" id="IPR018200">
    <property type="entry name" value="USP_CS"/>
</dbReference>
<gene>
    <name evidence="14" type="primary">Usp36_0</name>
    <name evidence="14" type="ORF">BUCABY_R07513</name>
</gene>
<evidence type="ECO:0000256" key="1">
    <source>
        <dbReference type="ARBA" id="ARBA00000707"/>
    </source>
</evidence>
<keyword evidence="4" id="KW-0645">Protease</keyword>
<dbReference type="AlphaFoldDB" id="A0A7K4YA65"/>
<dbReference type="InterPro" id="IPR028889">
    <property type="entry name" value="USP"/>
</dbReference>
<evidence type="ECO:0000256" key="9">
    <source>
        <dbReference type="ARBA" id="ARBA00041300"/>
    </source>
</evidence>
<keyword evidence="15" id="KW-1185">Reference proteome</keyword>
<feature type="non-terminal residue" evidence="14">
    <location>
        <position position="278"/>
    </location>
</feature>
<keyword evidence="5" id="KW-0833">Ubl conjugation pathway</keyword>
<dbReference type="GO" id="GO:0042981">
    <property type="term" value="P:regulation of apoptotic process"/>
    <property type="evidence" value="ECO:0007669"/>
    <property type="project" value="TreeGrafter"/>
</dbReference>
<dbReference type="InterPro" id="IPR001394">
    <property type="entry name" value="Peptidase_C19_UCH"/>
</dbReference>
<evidence type="ECO:0000256" key="6">
    <source>
        <dbReference type="ARBA" id="ARBA00022801"/>
    </source>
</evidence>
<dbReference type="GO" id="GO:0006508">
    <property type="term" value="P:proteolysis"/>
    <property type="evidence" value="ECO:0007669"/>
    <property type="project" value="UniProtKB-KW"/>
</dbReference>
<keyword evidence="7" id="KW-0788">Thiol protease</keyword>
<dbReference type="Gene3D" id="3.90.70.10">
    <property type="entry name" value="Cysteine proteinases"/>
    <property type="match status" value="1"/>
</dbReference>
<comment type="catalytic activity">
    <reaction evidence="1">
        <text>Thiol-dependent hydrolysis of ester, thioester, amide, peptide and isopeptide bonds formed by the C-terminal Gly of ubiquitin (a 76-residue protein attached to proteins as an intracellular targeting signal).</text>
        <dbReference type="EC" id="3.4.19.12"/>
    </reaction>
</comment>
<dbReference type="PROSITE" id="PS50235">
    <property type="entry name" value="USP_3"/>
    <property type="match status" value="1"/>
</dbReference>
<evidence type="ECO:0000256" key="10">
    <source>
        <dbReference type="ARBA" id="ARBA00042154"/>
    </source>
</evidence>
<reference evidence="14 15" key="1">
    <citation type="submission" date="2019-09" db="EMBL/GenBank/DDBJ databases">
        <title>Bird 10,000 Genomes (B10K) Project - Family phase.</title>
        <authorList>
            <person name="Zhang G."/>
        </authorList>
    </citation>
    <scope>NUCLEOTIDE SEQUENCE [LARGE SCALE GENOMIC DNA]</scope>
    <source>
        <strain evidence="14">B10K-DU-012-80</strain>
    </source>
</reference>
<dbReference type="PROSITE" id="PS00973">
    <property type="entry name" value="USP_2"/>
    <property type="match status" value="1"/>
</dbReference>
<evidence type="ECO:0000313" key="15">
    <source>
        <dbReference type="Proteomes" id="UP000551127"/>
    </source>
</evidence>
<dbReference type="EC" id="3.4.19.12" evidence="3"/>
<dbReference type="GO" id="GO:0004843">
    <property type="term" value="F:cysteine-type deubiquitinase activity"/>
    <property type="evidence" value="ECO:0007669"/>
    <property type="project" value="UniProtKB-EC"/>
</dbReference>
<dbReference type="PROSITE" id="PS00972">
    <property type="entry name" value="USP_1"/>
    <property type="match status" value="1"/>
</dbReference>
<comment type="caution">
    <text evidence="14">The sequence shown here is derived from an EMBL/GenBank/DDBJ whole genome shotgun (WGS) entry which is preliminary data.</text>
</comment>
<evidence type="ECO:0000256" key="12">
    <source>
        <dbReference type="ARBA" id="ARBA00043009"/>
    </source>
</evidence>
<dbReference type="EMBL" id="VYZL01000850">
    <property type="protein sequence ID" value="NWR55950.1"/>
    <property type="molecule type" value="Genomic_DNA"/>
</dbReference>
<evidence type="ECO:0000256" key="11">
    <source>
        <dbReference type="ARBA" id="ARBA00042420"/>
    </source>
</evidence>
<dbReference type="Proteomes" id="UP000551127">
    <property type="component" value="Unassembled WGS sequence"/>
</dbReference>
<feature type="domain" description="USP" evidence="13">
    <location>
        <begin position="8"/>
        <end position="278"/>
    </location>
</feature>
<feature type="non-terminal residue" evidence="14">
    <location>
        <position position="1"/>
    </location>
</feature>
<dbReference type="InterPro" id="IPR038765">
    <property type="entry name" value="Papain-like_cys_pep_sf"/>
</dbReference>
<evidence type="ECO:0000259" key="13">
    <source>
        <dbReference type="PROSITE" id="PS50235"/>
    </source>
</evidence>
<evidence type="ECO:0000256" key="3">
    <source>
        <dbReference type="ARBA" id="ARBA00012759"/>
    </source>
</evidence>
<evidence type="ECO:0000256" key="5">
    <source>
        <dbReference type="ARBA" id="ARBA00022786"/>
    </source>
</evidence>
<dbReference type="GO" id="GO:0005634">
    <property type="term" value="C:nucleus"/>
    <property type="evidence" value="ECO:0007669"/>
    <property type="project" value="TreeGrafter"/>
</dbReference>
<comment type="similarity">
    <text evidence="2">Belongs to the peptidase C19 family.</text>
</comment>
<evidence type="ECO:0000256" key="4">
    <source>
        <dbReference type="ARBA" id="ARBA00022670"/>
    </source>
</evidence>
<dbReference type="Pfam" id="PF00443">
    <property type="entry name" value="UCH"/>
    <property type="match status" value="1"/>
</dbReference>
<evidence type="ECO:0000256" key="2">
    <source>
        <dbReference type="ARBA" id="ARBA00009085"/>
    </source>
</evidence>
<dbReference type="GO" id="GO:0005829">
    <property type="term" value="C:cytosol"/>
    <property type="evidence" value="ECO:0007669"/>
    <property type="project" value="TreeGrafter"/>
</dbReference>
<keyword evidence="6 14" id="KW-0378">Hydrolase</keyword>